<gene>
    <name evidence="1" type="ORF">WN55_09336</name>
</gene>
<dbReference type="GO" id="GO:0016301">
    <property type="term" value="F:kinase activity"/>
    <property type="evidence" value="ECO:0007669"/>
    <property type="project" value="UniProtKB-KW"/>
</dbReference>
<dbReference type="Proteomes" id="UP000076502">
    <property type="component" value="Unassembled WGS sequence"/>
</dbReference>
<keyword evidence="2" id="KW-1185">Reference proteome</keyword>
<dbReference type="AlphaFoldDB" id="A0A154P9B2"/>
<dbReference type="GO" id="GO:0034237">
    <property type="term" value="F:protein kinase A regulatory subunit binding"/>
    <property type="evidence" value="ECO:0007669"/>
    <property type="project" value="TreeGrafter"/>
</dbReference>
<dbReference type="GO" id="GO:0005952">
    <property type="term" value="C:cAMP-dependent protein kinase complex"/>
    <property type="evidence" value="ECO:0007669"/>
    <property type="project" value="TreeGrafter"/>
</dbReference>
<protein>
    <submittedName>
        <fullName evidence="1">A-kinase anchor protein 14</fullName>
    </submittedName>
</protein>
<name>A0A154P9B2_DUFNO</name>
<evidence type="ECO:0000313" key="1">
    <source>
        <dbReference type="EMBL" id="KZC08432.1"/>
    </source>
</evidence>
<dbReference type="InterPro" id="IPR053084">
    <property type="entry name" value="AKAP"/>
</dbReference>
<keyword evidence="1" id="KW-0808">Transferase</keyword>
<reference evidence="1 2" key="1">
    <citation type="submission" date="2015-07" db="EMBL/GenBank/DDBJ databases">
        <title>The genome of Dufourea novaeangliae.</title>
        <authorList>
            <person name="Pan H."/>
            <person name="Kapheim K."/>
        </authorList>
    </citation>
    <scope>NUCLEOTIDE SEQUENCE [LARGE SCALE GENOMIC DNA]</scope>
    <source>
        <strain evidence="1">0120121106</strain>
        <tissue evidence="1">Whole body</tissue>
    </source>
</reference>
<dbReference type="Pfam" id="PF14469">
    <property type="entry name" value="AKAP28"/>
    <property type="match status" value="1"/>
</dbReference>
<dbReference type="PANTHER" id="PTHR35075">
    <property type="entry name" value="A-KINASE ANCHOR PROTEIN 14"/>
    <property type="match status" value="1"/>
</dbReference>
<dbReference type="PANTHER" id="PTHR35075:SF1">
    <property type="entry name" value="A-KINASE ANCHOR PROTEIN 14"/>
    <property type="match status" value="1"/>
</dbReference>
<organism evidence="1 2">
    <name type="scientific">Dufourea novaeangliae</name>
    <name type="common">Sweat bee</name>
    <dbReference type="NCBI Taxonomy" id="178035"/>
    <lineage>
        <taxon>Eukaryota</taxon>
        <taxon>Metazoa</taxon>
        <taxon>Ecdysozoa</taxon>
        <taxon>Arthropoda</taxon>
        <taxon>Hexapoda</taxon>
        <taxon>Insecta</taxon>
        <taxon>Pterygota</taxon>
        <taxon>Neoptera</taxon>
        <taxon>Endopterygota</taxon>
        <taxon>Hymenoptera</taxon>
        <taxon>Apocrita</taxon>
        <taxon>Aculeata</taxon>
        <taxon>Apoidea</taxon>
        <taxon>Anthophila</taxon>
        <taxon>Halictidae</taxon>
        <taxon>Rophitinae</taxon>
        <taxon>Dufourea</taxon>
    </lineage>
</organism>
<dbReference type="InterPro" id="IPR025663">
    <property type="entry name" value="AKAP_28"/>
</dbReference>
<accession>A0A154P9B2</accession>
<proteinExistence type="predicted"/>
<dbReference type="STRING" id="178035.A0A154P9B2"/>
<sequence length="199" mass="23474">MILGIERSMFAVRPECNDHHLYECYRSTNDFCKRLVSNMIEGVLNIIGKGTIVYDNCSGIYMRQMGCYGNKWPTCSGITIQNGLNSVIKEMESWNALPLLKDWMFHTTFIGLKYEVGTEIYMYQVLWSVPTPAYPEPQVTVSVNFYIMANHSHPPHYPVNVLYRFEGYEYLHRLSMIFRPKWLYDIFDMKTMMFQSFDF</sequence>
<keyword evidence="1" id="KW-0418">Kinase</keyword>
<evidence type="ECO:0000313" key="2">
    <source>
        <dbReference type="Proteomes" id="UP000076502"/>
    </source>
</evidence>
<dbReference type="EMBL" id="KQ434846">
    <property type="protein sequence ID" value="KZC08432.1"/>
    <property type="molecule type" value="Genomic_DNA"/>
</dbReference>
<dbReference type="OrthoDB" id="2148342at2759"/>